<proteinExistence type="predicted"/>
<protein>
    <submittedName>
        <fullName evidence="1">Uncharacterized protein</fullName>
    </submittedName>
</protein>
<organism evidence="1">
    <name type="scientific">marine sediment metagenome</name>
    <dbReference type="NCBI Taxonomy" id="412755"/>
    <lineage>
        <taxon>unclassified sequences</taxon>
        <taxon>metagenomes</taxon>
        <taxon>ecological metagenomes</taxon>
    </lineage>
</organism>
<gene>
    <name evidence="1" type="ORF">LCGC14_1313510</name>
</gene>
<evidence type="ECO:0000313" key="1">
    <source>
        <dbReference type="EMBL" id="KKM83031.1"/>
    </source>
</evidence>
<comment type="caution">
    <text evidence="1">The sequence shown here is derived from an EMBL/GenBank/DDBJ whole genome shotgun (WGS) entry which is preliminary data.</text>
</comment>
<reference evidence="1" key="1">
    <citation type="journal article" date="2015" name="Nature">
        <title>Complex archaea that bridge the gap between prokaryotes and eukaryotes.</title>
        <authorList>
            <person name="Spang A."/>
            <person name="Saw J.H."/>
            <person name="Jorgensen S.L."/>
            <person name="Zaremba-Niedzwiedzka K."/>
            <person name="Martijn J."/>
            <person name="Lind A.E."/>
            <person name="van Eijk R."/>
            <person name="Schleper C."/>
            <person name="Guy L."/>
            <person name="Ettema T.J."/>
        </authorList>
    </citation>
    <scope>NUCLEOTIDE SEQUENCE</scope>
</reference>
<sequence length="129" mass="14491">MTEQEASRIVWEDLHFCGCGDPASALAWVVGALKLIEAKDVLHNQSPQCDQDELDAAWIAIDVHFMTEQHGGSWGLWDWLDGAGLIEHGTSISCSWVDFDRGEGFLEVMRDKDPAEFLKLRWDDEGESV</sequence>
<accession>A0A0F9L6S1</accession>
<dbReference type="EMBL" id="LAZR01007774">
    <property type="protein sequence ID" value="KKM83031.1"/>
    <property type="molecule type" value="Genomic_DNA"/>
</dbReference>
<name>A0A0F9L6S1_9ZZZZ</name>
<dbReference type="AlphaFoldDB" id="A0A0F9L6S1"/>